<evidence type="ECO:0000256" key="1">
    <source>
        <dbReference type="SAM" id="Phobius"/>
    </source>
</evidence>
<accession>A0A1G7CT63</accession>
<reference evidence="2 3" key="1">
    <citation type="submission" date="2016-10" db="EMBL/GenBank/DDBJ databases">
        <authorList>
            <person name="de Groot N.N."/>
        </authorList>
    </citation>
    <scope>NUCLEOTIDE SEQUENCE [LARGE SCALE GENOMIC DNA]</scope>
    <source>
        <strain evidence="2 3">ATCC 700224</strain>
    </source>
</reference>
<keyword evidence="1" id="KW-0812">Transmembrane</keyword>
<protein>
    <submittedName>
        <fullName evidence="2">Uncharacterized protein</fullName>
    </submittedName>
</protein>
<dbReference type="STRING" id="69960.SAMN05421720_106210"/>
<evidence type="ECO:0000313" key="2">
    <source>
        <dbReference type="EMBL" id="SDE42479.1"/>
    </source>
</evidence>
<organism evidence="2 3">
    <name type="scientific">Rhodospira trueperi</name>
    <dbReference type="NCBI Taxonomy" id="69960"/>
    <lineage>
        <taxon>Bacteria</taxon>
        <taxon>Pseudomonadati</taxon>
        <taxon>Pseudomonadota</taxon>
        <taxon>Alphaproteobacteria</taxon>
        <taxon>Rhodospirillales</taxon>
        <taxon>Rhodospirillaceae</taxon>
        <taxon>Rhodospira</taxon>
    </lineage>
</organism>
<keyword evidence="1" id="KW-1133">Transmembrane helix</keyword>
<sequence length="59" mass="6214">MIVTVGDSQAMETLVLLALAFLVGVQAFPLSPTWRRRGLIVGAVCLGGAILLAVAAYLW</sequence>
<dbReference type="AlphaFoldDB" id="A0A1G7CT63"/>
<dbReference type="EMBL" id="FNAP01000006">
    <property type="protein sequence ID" value="SDE42479.1"/>
    <property type="molecule type" value="Genomic_DNA"/>
</dbReference>
<feature type="transmembrane region" description="Helical" evidence="1">
    <location>
        <begin position="37"/>
        <end position="58"/>
    </location>
</feature>
<dbReference type="Proteomes" id="UP000199412">
    <property type="component" value="Unassembled WGS sequence"/>
</dbReference>
<dbReference type="RefSeq" id="WP_092785813.1">
    <property type="nucleotide sequence ID" value="NZ_FNAP01000006.1"/>
</dbReference>
<name>A0A1G7CT63_9PROT</name>
<evidence type="ECO:0000313" key="3">
    <source>
        <dbReference type="Proteomes" id="UP000199412"/>
    </source>
</evidence>
<gene>
    <name evidence="2" type="ORF">SAMN05421720_106210</name>
</gene>
<keyword evidence="1" id="KW-0472">Membrane</keyword>
<keyword evidence="3" id="KW-1185">Reference proteome</keyword>
<proteinExistence type="predicted"/>